<name>A0A1M5Z3L8_9FIRM</name>
<keyword evidence="4 7" id="KW-0812">Transmembrane</keyword>
<dbReference type="OrthoDB" id="1851801at2"/>
<organism evidence="9 10">
    <name type="scientific">Sporobacter termitidis DSM 10068</name>
    <dbReference type="NCBI Taxonomy" id="1123282"/>
    <lineage>
        <taxon>Bacteria</taxon>
        <taxon>Bacillati</taxon>
        <taxon>Bacillota</taxon>
        <taxon>Clostridia</taxon>
        <taxon>Eubacteriales</taxon>
        <taxon>Oscillospiraceae</taxon>
        <taxon>Sporobacter</taxon>
    </lineage>
</organism>
<comment type="similarity">
    <text evidence="2">Belongs to the ABC-4 integral membrane protein family. LolC/E subfamily.</text>
</comment>
<keyword evidence="5 7" id="KW-1133">Transmembrane helix</keyword>
<keyword evidence="3" id="KW-1003">Cell membrane</keyword>
<evidence type="ECO:0000256" key="2">
    <source>
        <dbReference type="ARBA" id="ARBA00005236"/>
    </source>
</evidence>
<protein>
    <submittedName>
        <fullName evidence="9">FtsX-like permease family protein</fullName>
    </submittedName>
</protein>
<dbReference type="RefSeq" id="WP_073081031.1">
    <property type="nucleotide sequence ID" value="NZ_FQXV01000013.1"/>
</dbReference>
<feature type="transmembrane region" description="Helical" evidence="7">
    <location>
        <begin position="154"/>
        <end position="178"/>
    </location>
</feature>
<dbReference type="GO" id="GO:0044874">
    <property type="term" value="P:lipoprotein localization to outer membrane"/>
    <property type="evidence" value="ECO:0007669"/>
    <property type="project" value="TreeGrafter"/>
</dbReference>
<evidence type="ECO:0000256" key="1">
    <source>
        <dbReference type="ARBA" id="ARBA00004651"/>
    </source>
</evidence>
<accession>A0A1M5Z3L8</accession>
<evidence type="ECO:0000256" key="7">
    <source>
        <dbReference type="SAM" id="Phobius"/>
    </source>
</evidence>
<sequence length="297" mass="32427">MKKYFYVIENALLNLGKNKGRNFLQGAMIFAVIATTVIALSIHNTSVTLISEYKARFGSEVSISPELMPSNLPGITMEQALAFSQSEYLRDFEVSEPDDSSEAVDAVFYLKTPELLEAFAAEVRSKGLPDGYKVDIDRDAYARMVTPLEGLQDISFTFLLIVLALGAAIMVLLSVIAVRERKYEIGILRAMGMKKRKLTMGLGVEIIAITCVCYIFGMIAGFLLSQPISDVLLAGQQSAELMNAVAAQPLTSVKISVSPLTALEIFGVAILLASIAGIISVRQVTKYEPIRILMEQN</sequence>
<evidence type="ECO:0000256" key="3">
    <source>
        <dbReference type="ARBA" id="ARBA00022475"/>
    </source>
</evidence>
<dbReference type="AlphaFoldDB" id="A0A1M5Z3L8"/>
<gene>
    <name evidence="9" type="ORF">SAMN02745823_03175</name>
</gene>
<evidence type="ECO:0000259" key="8">
    <source>
        <dbReference type="Pfam" id="PF02687"/>
    </source>
</evidence>
<evidence type="ECO:0000313" key="10">
    <source>
        <dbReference type="Proteomes" id="UP000183995"/>
    </source>
</evidence>
<evidence type="ECO:0000256" key="6">
    <source>
        <dbReference type="ARBA" id="ARBA00023136"/>
    </source>
</evidence>
<feature type="transmembrane region" description="Helical" evidence="7">
    <location>
        <begin position="23"/>
        <end position="42"/>
    </location>
</feature>
<feature type="domain" description="ABC3 transporter permease C-terminal" evidence="8">
    <location>
        <begin position="157"/>
        <end position="289"/>
    </location>
</feature>
<evidence type="ECO:0000313" key="9">
    <source>
        <dbReference type="EMBL" id="SHI18857.1"/>
    </source>
</evidence>
<dbReference type="PANTHER" id="PTHR30489">
    <property type="entry name" value="LIPOPROTEIN-RELEASING SYSTEM TRANSMEMBRANE PROTEIN LOLE"/>
    <property type="match status" value="1"/>
</dbReference>
<dbReference type="Pfam" id="PF02687">
    <property type="entry name" value="FtsX"/>
    <property type="match status" value="1"/>
</dbReference>
<feature type="transmembrane region" description="Helical" evidence="7">
    <location>
        <begin position="260"/>
        <end position="281"/>
    </location>
</feature>
<evidence type="ECO:0000256" key="5">
    <source>
        <dbReference type="ARBA" id="ARBA00022989"/>
    </source>
</evidence>
<dbReference type="GO" id="GO:0098797">
    <property type="term" value="C:plasma membrane protein complex"/>
    <property type="evidence" value="ECO:0007669"/>
    <property type="project" value="TreeGrafter"/>
</dbReference>
<reference evidence="9 10" key="1">
    <citation type="submission" date="2016-11" db="EMBL/GenBank/DDBJ databases">
        <authorList>
            <person name="Jaros S."/>
            <person name="Januszkiewicz K."/>
            <person name="Wedrychowicz H."/>
        </authorList>
    </citation>
    <scope>NUCLEOTIDE SEQUENCE [LARGE SCALE GENOMIC DNA]</scope>
    <source>
        <strain evidence="9 10">DSM 10068</strain>
    </source>
</reference>
<keyword evidence="10" id="KW-1185">Reference proteome</keyword>
<dbReference type="PANTHER" id="PTHR30489:SF0">
    <property type="entry name" value="LIPOPROTEIN-RELEASING SYSTEM TRANSMEMBRANE PROTEIN LOLE"/>
    <property type="match status" value="1"/>
</dbReference>
<proteinExistence type="inferred from homology"/>
<feature type="transmembrane region" description="Helical" evidence="7">
    <location>
        <begin position="198"/>
        <end position="224"/>
    </location>
</feature>
<dbReference type="InterPro" id="IPR051447">
    <property type="entry name" value="Lipoprotein-release_system"/>
</dbReference>
<comment type="subcellular location">
    <subcellularLocation>
        <location evidence="1">Cell membrane</location>
        <topology evidence="1">Multi-pass membrane protein</topology>
    </subcellularLocation>
</comment>
<keyword evidence="6 7" id="KW-0472">Membrane</keyword>
<dbReference type="Proteomes" id="UP000183995">
    <property type="component" value="Unassembled WGS sequence"/>
</dbReference>
<dbReference type="InterPro" id="IPR003838">
    <property type="entry name" value="ABC3_permease_C"/>
</dbReference>
<dbReference type="EMBL" id="FQXV01000013">
    <property type="protein sequence ID" value="SHI18857.1"/>
    <property type="molecule type" value="Genomic_DNA"/>
</dbReference>
<evidence type="ECO:0000256" key="4">
    <source>
        <dbReference type="ARBA" id="ARBA00022692"/>
    </source>
</evidence>
<dbReference type="STRING" id="1123282.SAMN02745823_03175"/>